<evidence type="ECO:0000313" key="2">
    <source>
        <dbReference type="Proteomes" id="UP001187682"/>
    </source>
</evidence>
<protein>
    <submittedName>
        <fullName evidence="1">Uncharacterized protein</fullName>
    </submittedName>
</protein>
<keyword evidence="2" id="KW-1185">Reference proteome</keyword>
<dbReference type="EMBL" id="ONZQ02000005">
    <property type="protein sequence ID" value="SPO01888.1"/>
    <property type="molecule type" value="Genomic_DNA"/>
</dbReference>
<organism evidence="1 2">
    <name type="scientific">Cephalotrichum gorgonifer</name>
    <dbReference type="NCBI Taxonomy" id="2041049"/>
    <lineage>
        <taxon>Eukaryota</taxon>
        <taxon>Fungi</taxon>
        <taxon>Dikarya</taxon>
        <taxon>Ascomycota</taxon>
        <taxon>Pezizomycotina</taxon>
        <taxon>Sordariomycetes</taxon>
        <taxon>Hypocreomycetidae</taxon>
        <taxon>Microascales</taxon>
        <taxon>Microascaceae</taxon>
        <taxon>Cephalotrichum</taxon>
    </lineage>
</organism>
<dbReference type="AlphaFoldDB" id="A0AAE8SUN8"/>
<evidence type="ECO:0000313" key="1">
    <source>
        <dbReference type="EMBL" id="SPO01888.1"/>
    </source>
</evidence>
<name>A0AAE8SUN8_9PEZI</name>
<accession>A0AAE8SUN8</accession>
<sequence>MAAYSEPWYCVRELRCRLCQFYLEPGDLIVVGSDDECVSSVLPFRPSLSMVMDGTKGVGIHLGCDEDCWKGGYFGSAFHVDCYNTRVRPVTWAFLNATEYGHVPPFGGEGRRRRRIQDLLTARLESSFLKELPAEICHLVAGFFVQQCAAITLQELVADDTSYPPPDLHQADVDLARDVYARYIHVEGVQYVRSLSNEPPSEAQESVVRVFKARPGRVVRTVYVRYDHIGVRGVWFTLPKEDFVTNLGREVLFGHHLRETTVLIHRLFATTGEPSRIYVNEWGRRSVNRFIEFIAVESNAESDDWVQEDHRSDYPRSLMRDSPPAGTLEGEALCYSHCRMEDVAEITLCVGRISGIKAVIGLLLRYNNGRRSCLGRYRLDWTLAPVRVDPARMLRIGMGQTDDELPYVAEVGVGGVSGPESLTWVDVPWKGRLVWWFAHSHCRLEYVE</sequence>
<reference evidence="1" key="1">
    <citation type="submission" date="2018-03" db="EMBL/GenBank/DDBJ databases">
        <authorList>
            <person name="Guldener U."/>
        </authorList>
    </citation>
    <scope>NUCLEOTIDE SEQUENCE</scope>
</reference>
<comment type="caution">
    <text evidence="1">The sequence shown here is derived from an EMBL/GenBank/DDBJ whole genome shotgun (WGS) entry which is preliminary data.</text>
</comment>
<dbReference type="Proteomes" id="UP001187682">
    <property type="component" value="Unassembled WGS sequence"/>
</dbReference>
<proteinExistence type="predicted"/>
<gene>
    <name evidence="1" type="ORF">DNG_04561</name>
</gene>